<keyword evidence="2" id="KW-1185">Reference proteome</keyword>
<dbReference type="AlphaFoldDB" id="A0A9Q1MHB3"/>
<protein>
    <submittedName>
        <fullName evidence="1">Uncharacterized protein</fullName>
    </submittedName>
</protein>
<accession>A0A9Q1MHB3</accession>
<gene>
    <name evidence="1" type="ORF">K7X08_004333</name>
</gene>
<dbReference type="EMBL" id="JAJAGQ010000006">
    <property type="protein sequence ID" value="KAJ8560275.1"/>
    <property type="molecule type" value="Genomic_DNA"/>
</dbReference>
<name>A0A9Q1MHB3_9SOLA</name>
<evidence type="ECO:0000313" key="1">
    <source>
        <dbReference type="EMBL" id="KAJ8560275.1"/>
    </source>
</evidence>
<organism evidence="1 2">
    <name type="scientific">Anisodus acutangulus</name>
    <dbReference type="NCBI Taxonomy" id="402998"/>
    <lineage>
        <taxon>Eukaryota</taxon>
        <taxon>Viridiplantae</taxon>
        <taxon>Streptophyta</taxon>
        <taxon>Embryophyta</taxon>
        <taxon>Tracheophyta</taxon>
        <taxon>Spermatophyta</taxon>
        <taxon>Magnoliopsida</taxon>
        <taxon>eudicotyledons</taxon>
        <taxon>Gunneridae</taxon>
        <taxon>Pentapetalae</taxon>
        <taxon>asterids</taxon>
        <taxon>lamiids</taxon>
        <taxon>Solanales</taxon>
        <taxon>Solanaceae</taxon>
        <taxon>Solanoideae</taxon>
        <taxon>Hyoscyameae</taxon>
        <taxon>Anisodus</taxon>
    </lineage>
</organism>
<sequence>MGTSIGLLLGKSVHGFAEVPFPYCRAGHFDINLVVEKWSFVKKDDQVLTGGGDLQSASPAIRSLSVTFQIFRKYDDDNKLPLSYAFHHWPFTSYIIFISSDHDV</sequence>
<dbReference type="Proteomes" id="UP001152561">
    <property type="component" value="Unassembled WGS sequence"/>
</dbReference>
<evidence type="ECO:0000313" key="2">
    <source>
        <dbReference type="Proteomes" id="UP001152561"/>
    </source>
</evidence>
<comment type="caution">
    <text evidence="1">The sequence shown here is derived from an EMBL/GenBank/DDBJ whole genome shotgun (WGS) entry which is preliminary data.</text>
</comment>
<proteinExistence type="predicted"/>
<reference evidence="2" key="1">
    <citation type="journal article" date="2023" name="Proc. Natl. Acad. Sci. U.S.A.">
        <title>Genomic and structural basis for evolution of tropane alkaloid biosynthesis.</title>
        <authorList>
            <person name="Wanga Y.-J."/>
            <person name="Taina T."/>
            <person name="Yua J.-Y."/>
            <person name="Lia J."/>
            <person name="Xua B."/>
            <person name="Chenc J."/>
            <person name="D'Auriad J.C."/>
            <person name="Huanga J.-P."/>
            <person name="Huanga S.-X."/>
        </authorList>
    </citation>
    <scope>NUCLEOTIDE SEQUENCE [LARGE SCALE GENOMIC DNA]</scope>
    <source>
        <strain evidence="2">cv. KIB-2019</strain>
    </source>
</reference>